<dbReference type="EMBL" id="BRZM01000039">
    <property type="protein sequence ID" value="GLD60051.1"/>
    <property type="molecule type" value="Genomic_DNA"/>
</dbReference>
<dbReference type="Proteomes" id="UP001279410">
    <property type="component" value="Unassembled WGS sequence"/>
</dbReference>
<evidence type="ECO:0000313" key="1">
    <source>
        <dbReference type="EMBL" id="GLD60051.1"/>
    </source>
</evidence>
<dbReference type="AlphaFoldDB" id="A0AAD3MUQ4"/>
<evidence type="ECO:0000313" key="2">
    <source>
        <dbReference type="Proteomes" id="UP001279410"/>
    </source>
</evidence>
<organism evidence="1 2">
    <name type="scientific">Lates japonicus</name>
    <name type="common">Japanese lates</name>
    <dbReference type="NCBI Taxonomy" id="270547"/>
    <lineage>
        <taxon>Eukaryota</taxon>
        <taxon>Metazoa</taxon>
        <taxon>Chordata</taxon>
        <taxon>Craniata</taxon>
        <taxon>Vertebrata</taxon>
        <taxon>Euteleostomi</taxon>
        <taxon>Actinopterygii</taxon>
        <taxon>Neopterygii</taxon>
        <taxon>Teleostei</taxon>
        <taxon>Neoteleostei</taxon>
        <taxon>Acanthomorphata</taxon>
        <taxon>Carangaria</taxon>
        <taxon>Carangaria incertae sedis</taxon>
        <taxon>Centropomidae</taxon>
        <taxon>Lates</taxon>
    </lineage>
</organism>
<reference evidence="1" key="1">
    <citation type="submission" date="2022-08" db="EMBL/GenBank/DDBJ databases">
        <title>Genome sequencing of akame (Lates japonicus).</title>
        <authorList>
            <person name="Hashiguchi Y."/>
            <person name="Takahashi H."/>
        </authorList>
    </citation>
    <scope>NUCLEOTIDE SEQUENCE</scope>
    <source>
        <strain evidence="1">Kochi</strain>
    </source>
</reference>
<name>A0AAD3MUQ4_LATJO</name>
<gene>
    <name evidence="1" type="ORF">AKAME5_001199300</name>
</gene>
<protein>
    <submittedName>
        <fullName evidence="1">T-box transcription factor TBX21</fullName>
    </submittedName>
</protein>
<keyword evidence="2" id="KW-1185">Reference proteome</keyword>
<sequence>MTYAQTGAEQMGSIGGNLYLSMLNGAETQTFGKNTDISSHLPQSMRSTEFKWDSGRGYYSDSNPAGRTLWLCARSGRRWEGAGAARQVYAQTLPALPVRRRAVAAGSGAGRVIATADGFPGGKDVAPVSGGCRRAFSTVTSSRLSIATWAGWAGRLGLCSITITMGQVPQVPNRMIITKQEVN</sequence>
<proteinExistence type="predicted"/>
<accession>A0AAD3MUQ4</accession>
<comment type="caution">
    <text evidence="1">The sequence shown here is derived from an EMBL/GenBank/DDBJ whole genome shotgun (WGS) entry which is preliminary data.</text>
</comment>